<dbReference type="Gene3D" id="1.10.287.110">
    <property type="entry name" value="DnaJ domain"/>
    <property type="match status" value="1"/>
</dbReference>
<name>A0A2V0NU94_9CHLO</name>
<dbReference type="InterPro" id="IPR036869">
    <property type="entry name" value="J_dom_sf"/>
</dbReference>
<dbReference type="InterPro" id="IPR018253">
    <property type="entry name" value="DnaJ_domain_CS"/>
</dbReference>
<dbReference type="SUPFAM" id="SSF46565">
    <property type="entry name" value="Chaperone J-domain"/>
    <property type="match status" value="1"/>
</dbReference>
<dbReference type="InterPro" id="IPR001623">
    <property type="entry name" value="DnaJ_domain"/>
</dbReference>
<dbReference type="Pfam" id="PF00226">
    <property type="entry name" value="DnaJ"/>
    <property type="match status" value="1"/>
</dbReference>
<dbReference type="SMART" id="SM00271">
    <property type="entry name" value="DnaJ"/>
    <property type="match status" value="1"/>
</dbReference>
<dbReference type="InterPro" id="IPR023393">
    <property type="entry name" value="START-like_dom_sf"/>
</dbReference>
<reference evidence="3 4" key="1">
    <citation type="journal article" date="2018" name="Sci. Rep.">
        <title>Raphidocelis subcapitata (=Pseudokirchneriella subcapitata) provides an insight into genome evolution and environmental adaptations in the Sphaeropleales.</title>
        <authorList>
            <person name="Suzuki S."/>
            <person name="Yamaguchi H."/>
            <person name="Nakajima N."/>
            <person name="Kawachi M."/>
        </authorList>
    </citation>
    <scope>NUCLEOTIDE SEQUENCE [LARGE SCALE GENOMIC DNA]</scope>
    <source>
        <strain evidence="3 4">NIES-35</strain>
    </source>
</reference>
<dbReference type="PROSITE" id="PS00636">
    <property type="entry name" value="DNAJ_1"/>
    <property type="match status" value="1"/>
</dbReference>
<dbReference type="AlphaFoldDB" id="A0A2V0NU94"/>
<dbReference type="InterPro" id="IPR050817">
    <property type="entry name" value="DjlA_DnaK_co-chaperone"/>
</dbReference>
<proteinExistence type="predicted"/>
<evidence type="ECO:0000256" key="1">
    <source>
        <dbReference type="SAM" id="MobiDB-lite"/>
    </source>
</evidence>
<dbReference type="PANTHER" id="PTHR24074">
    <property type="entry name" value="CO-CHAPERONE PROTEIN DJLA"/>
    <property type="match status" value="1"/>
</dbReference>
<feature type="region of interest" description="Disordered" evidence="1">
    <location>
        <begin position="235"/>
        <end position="276"/>
    </location>
</feature>
<dbReference type="PROSITE" id="PS50076">
    <property type="entry name" value="DNAJ_2"/>
    <property type="match status" value="1"/>
</dbReference>
<dbReference type="Gene3D" id="3.30.530.20">
    <property type="match status" value="1"/>
</dbReference>
<dbReference type="EMBL" id="BDRX01000022">
    <property type="protein sequence ID" value="GBF91196.1"/>
    <property type="molecule type" value="Genomic_DNA"/>
</dbReference>
<dbReference type="InParanoid" id="A0A2V0NU94"/>
<sequence length="339" mass="35604">MQTGLAHAPAAAARPAPRPHPGRGRAPGARVLALAGGDATVRVRGDPSRVSFYVSDLTSWPAWSPTTKAATQLGVAGAPVARGTRFELQQRLGPLAFPMTYEVLDYEPGRRLVLSGLSPHHTQLDRYVFMADSAMAGMTVVRCVSETQLRQWRSALQPVASRLLAGAPQESLAGLQRLLNGKHSPLLAPAFEAHYARAAPDARGGGGGGGARRRGGGGWSFDALFGGGLFGGGGGASDGPAHAPPAPPVARDPAGHYSALGLPSPGDAPTSPGDDEIKGAYRRLVMELHPDKQGGKSARAQREAADRFKRVLAAYEVLRDPERRALYDTGRLVEQSVEL</sequence>
<dbReference type="Pfam" id="PF10604">
    <property type="entry name" value="Polyketide_cyc2"/>
    <property type="match status" value="1"/>
</dbReference>
<evidence type="ECO:0000313" key="4">
    <source>
        <dbReference type="Proteomes" id="UP000247498"/>
    </source>
</evidence>
<dbReference type="PRINTS" id="PR00625">
    <property type="entry name" value="JDOMAIN"/>
</dbReference>
<feature type="compositionally biased region" description="Low complexity" evidence="1">
    <location>
        <begin position="1"/>
        <end position="15"/>
    </location>
</feature>
<dbReference type="SUPFAM" id="SSF55961">
    <property type="entry name" value="Bet v1-like"/>
    <property type="match status" value="1"/>
</dbReference>
<feature type="domain" description="J" evidence="2">
    <location>
        <begin position="255"/>
        <end position="331"/>
    </location>
</feature>
<evidence type="ECO:0000259" key="2">
    <source>
        <dbReference type="PROSITE" id="PS50076"/>
    </source>
</evidence>
<organism evidence="3 4">
    <name type="scientific">Raphidocelis subcapitata</name>
    <dbReference type="NCBI Taxonomy" id="307507"/>
    <lineage>
        <taxon>Eukaryota</taxon>
        <taxon>Viridiplantae</taxon>
        <taxon>Chlorophyta</taxon>
        <taxon>core chlorophytes</taxon>
        <taxon>Chlorophyceae</taxon>
        <taxon>CS clade</taxon>
        <taxon>Sphaeropleales</taxon>
        <taxon>Selenastraceae</taxon>
        <taxon>Raphidocelis</taxon>
    </lineage>
</organism>
<protein>
    <recommendedName>
        <fullName evidence="2">J domain-containing protein</fullName>
    </recommendedName>
</protein>
<dbReference type="Proteomes" id="UP000247498">
    <property type="component" value="Unassembled WGS sequence"/>
</dbReference>
<evidence type="ECO:0000313" key="3">
    <source>
        <dbReference type="EMBL" id="GBF91196.1"/>
    </source>
</evidence>
<feature type="region of interest" description="Disordered" evidence="1">
    <location>
        <begin position="1"/>
        <end position="27"/>
    </location>
</feature>
<dbReference type="CDD" id="cd06257">
    <property type="entry name" value="DnaJ"/>
    <property type="match status" value="1"/>
</dbReference>
<gene>
    <name evidence="3" type="ORF">Rsub_04865</name>
</gene>
<accession>A0A2V0NU94</accession>
<dbReference type="OrthoDB" id="10250354at2759"/>
<comment type="caution">
    <text evidence="3">The sequence shown here is derived from an EMBL/GenBank/DDBJ whole genome shotgun (WGS) entry which is preliminary data.</text>
</comment>
<dbReference type="STRING" id="307507.A0A2V0NU94"/>
<keyword evidence="4" id="KW-1185">Reference proteome</keyword>
<dbReference type="InterPro" id="IPR019587">
    <property type="entry name" value="Polyketide_cyclase/dehydratase"/>
</dbReference>